<dbReference type="EMBL" id="JBHSGN010000132">
    <property type="protein sequence ID" value="MFC4676323.1"/>
    <property type="molecule type" value="Genomic_DNA"/>
</dbReference>
<dbReference type="RefSeq" id="WP_380000444.1">
    <property type="nucleotide sequence ID" value="NZ_JBHSGN010000132.1"/>
</dbReference>
<name>A0ABV9L305_9BACT</name>
<protein>
    <submittedName>
        <fullName evidence="1">Uncharacterized protein</fullName>
    </submittedName>
</protein>
<proteinExistence type="predicted"/>
<gene>
    <name evidence="1" type="ORF">ACFO6W_21815</name>
</gene>
<accession>A0ABV9L305</accession>
<evidence type="ECO:0000313" key="2">
    <source>
        <dbReference type="Proteomes" id="UP001596023"/>
    </source>
</evidence>
<dbReference type="InterPro" id="IPR015943">
    <property type="entry name" value="WD40/YVTN_repeat-like_dom_sf"/>
</dbReference>
<evidence type="ECO:0000313" key="1">
    <source>
        <dbReference type="EMBL" id="MFC4676323.1"/>
    </source>
</evidence>
<dbReference type="Proteomes" id="UP001596023">
    <property type="component" value="Unassembled WGS sequence"/>
</dbReference>
<sequence>MRTNLLLLLYFVLIQHPLSAKDVYFKHLSTNNGFSIQSAISIWQDQLGNMWFGNDVLNKYNGSVLKTYRLSDYLDGIKDTNIKQICGDNTTMIYIY</sequence>
<dbReference type="Gene3D" id="2.130.10.10">
    <property type="entry name" value="YVTN repeat-like/Quinoprotein amine dehydrogenase"/>
    <property type="match status" value="1"/>
</dbReference>
<keyword evidence="2" id="KW-1185">Reference proteome</keyword>
<comment type="caution">
    <text evidence="1">The sequence shown here is derived from an EMBL/GenBank/DDBJ whole genome shotgun (WGS) entry which is preliminary data.</text>
</comment>
<organism evidence="1 2">
    <name type="scientific">Dysgonomonas termitidis</name>
    <dbReference type="NCBI Taxonomy" id="1516126"/>
    <lineage>
        <taxon>Bacteria</taxon>
        <taxon>Pseudomonadati</taxon>
        <taxon>Bacteroidota</taxon>
        <taxon>Bacteroidia</taxon>
        <taxon>Bacteroidales</taxon>
        <taxon>Dysgonomonadaceae</taxon>
        <taxon>Dysgonomonas</taxon>
    </lineage>
</organism>
<reference evidence="2" key="1">
    <citation type="journal article" date="2019" name="Int. J. Syst. Evol. Microbiol.">
        <title>The Global Catalogue of Microorganisms (GCM) 10K type strain sequencing project: providing services to taxonomists for standard genome sequencing and annotation.</title>
        <authorList>
            <consortium name="The Broad Institute Genomics Platform"/>
            <consortium name="The Broad Institute Genome Sequencing Center for Infectious Disease"/>
            <person name="Wu L."/>
            <person name="Ma J."/>
        </authorList>
    </citation>
    <scope>NUCLEOTIDE SEQUENCE [LARGE SCALE GENOMIC DNA]</scope>
    <source>
        <strain evidence="2">CCUG 66188</strain>
    </source>
</reference>